<evidence type="ECO:0008006" key="3">
    <source>
        <dbReference type="Google" id="ProtNLM"/>
    </source>
</evidence>
<dbReference type="EMBL" id="HBUF01100357">
    <property type="protein sequence ID" value="CAG6637889.1"/>
    <property type="molecule type" value="Transcribed_RNA"/>
</dbReference>
<proteinExistence type="predicted"/>
<evidence type="ECO:0000313" key="2">
    <source>
        <dbReference type="EMBL" id="CAG6637889.1"/>
    </source>
</evidence>
<accession>A0A8D8QV93</accession>
<sequence length="99" mass="11830">MKGLRTLIWIVLFKILRLDSRPTLAPKKFEIGCAREFNCENAWRTRCEKVADPWCRSNRSCRYILSLFLTCNRQFTYFIFTLFHVILHIRLENISADLS</sequence>
<keyword evidence="1" id="KW-0732">Signal</keyword>
<name>A0A8D8QV93_9HEMI</name>
<evidence type="ECO:0000256" key="1">
    <source>
        <dbReference type="SAM" id="SignalP"/>
    </source>
</evidence>
<reference evidence="2" key="1">
    <citation type="submission" date="2021-05" db="EMBL/GenBank/DDBJ databases">
        <authorList>
            <person name="Alioto T."/>
            <person name="Alioto T."/>
            <person name="Gomez Garrido J."/>
        </authorList>
    </citation>
    <scope>NUCLEOTIDE SEQUENCE</scope>
</reference>
<protein>
    <recommendedName>
        <fullName evidence="3">Secreted protein</fullName>
    </recommendedName>
</protein>
<dbReference type="AlphaFoldDB" id="A0A8D8QV93"/>
<feature type="chain" id="PRO_5034149706" description="Secreted protein" evidence="1">
    <location>
        <begin position="21"/>
        <end position="99"/>
    </location>
</feature>
<feature type="signal peptide" evidence="1">
    <location>
        <begin position="1"/>
        <end position="20"/>
    </location>
</feature>
<organism evidence="2">
    <name type="scientific">Cacopsylla melanoneura</name>
    <dbReference type="NCBI Taxonomy" id="428564"/>
    <lineage>
        <taxon>Eukaryota</taxon>
        <taxon>Metazoa</taxon>
        <taxon>Ecdysozoa</taxon>
        <taxon>Arthropoda</taxon>
        <taxon>Hexapoda</taxon>
        <taxon>Insecta</taxon>
        <taxon>Pterygota</taxon>
        <taxon>Neoptera</taxon>
        <taxon>Paraneoptera</taxon>
        <taxon>Hemiptera</taxon>
        <taxon>Sternorrhyncha</taxon>
        <taxon>Psylloidea</taxon>
        <taxon>Psyllidae</taxon>
        <taxon>Psyllinae</taxon>
        <taxon>Cacopsylla</taxon>
    </lineage>
</organism>